<dbReference type="AlphaFoldDB" id="C4KDZ9"/>
<keyword evidence="1" id="KW-0812">Transmembrane</keyword>
<dbReference type="HOGENOM" id="CLU_194247_0_0_2"/>
<dbReference type="KEGG" id="sid:M164_2791"/>
<dbReference type="EMBL" id="CP001402">
    <property type="protein sequence ID" value="ACR41122.1"/>
    <property type="molecule type" value="Genomic_DNA"/>
</dbReference>
<reference evidence="2 3" key="1">
    <citation type="journal article" date="2009" name="Proc. Natl. Acad. Sci. U.S.A.">
        <title>Biogeography of the Sulfolobus islandicus pan-genome.</title>
        <authorList>
            <person name="Reno M.L."/>
            <person name="Held N.L."/>
            <person name="Fields C.J."/>
            <person name="Burke P.V."/>
            <person name="Whitaker R.J."/>
        </authorList>
    </citation>
    <scope>NUCLEOTIDE SEQUENCE [LARGE SCALE GENOMIC DNA]</scope>
    <source>
        <strain evidence="3">M.16.4 / Kamchatka #3</strain>
    </source>
</reference>
<name>C4KDZ9_SACI6</name>
<keyword evidence="1" id="KW-1133">Transmembrane helix</keyword>
<protein>
    <submittedName>
        <fullName evidence="2">Uncharacterized protein</fullName>
    </submittedName>
</protein>
<dbReference type="Proteomes" id="UP000001479">
    <property type="component" value="Chromosome"/>
</dbReference>
<sequence>MFWGLIVSTPVIIVSSMVYGVDGQILTALIWKFLVGPLYILLDVFTKREFMLRETRSGGDS</sequence>
<feature type="transmembrane region" description="Helical" evidence="1">
    <location>
        <begin position="30"/>
        <end position="46"/>
    </location>
</feature>
<proteinExistence type="predicted"/>
<evidence type="ECO:0000313" key="3">
    <source>
        <dbReference type="Proteomes" id="UP000001479"/>
    </source>
</evidence>
<keyword evidence="1" id="KW-0472">Membrane</keyword>
<organism evidence="2 3">
    <name type="scientific">Saccharolobus islandicus (strain M.16.4 / Kamchatka #3)</name>
    <name type="common">Sulfolobus islandicus</name>
    <dbReference type="NCBI Taxonomy" id="426118"/>
    <lineage>
        <taxon>Archaea</taxon>
        <taxon>Thermoproteota</taxon>
        <taxon>Thermoprotei</taxon>
        <taxon>Sulfolobales</taxon>
        <taxon>Sulfolobaceae</taxon>
        <taxon>Saccharolobus</taxon>
    </lineage>
</organism>
<gene>
    <name evidence="2" type="ordered locus">M164_2791</name>
</gene>
<evidence type="ECO:0000313" key="2">
    <source>
        <dbReference type="EMBL" id="ACR41122.1"/>
    </source>
</evidence>
<evidence type="ECO:0000256" key="1">
    <source>
        <dbReference type="SAM" id="Phobius"/>
    </source>
</evidence>
<accession>C4KDZ9</accession>